<dbReference type="RefSeq" id="WP_229122279.1">
    <property type="nucleotide sequence ID" value="NZ_CP064791.1"/>
</dbReference>
<evidence type="ECO:0000259" key="1">
    <source>
        <dbReference type="Pfam" id="PF00483"/>
    </source>
</evidence>
<dbReference type="InterPro" id="IPR051161">
    <property type="entry name" value="Mannose-6P_isomerase_type2"/>
</dbReference>
<evidence type="ECO:0000259" key="2">
    <source>
        <dbReference type="Pfam" id="PF22640"/>
    </source>
</evidence>
<dbReference type="InterPro" id="IPR005835">
    <property type="entry name" value="NTP_transferase_dom"/>
</dbReference>
<dbReference type="InterPro" id="IPR054566">
    <property type="entry name" value="ManC/GMP-like_b-helix"/>
</dbReference>
<dbReference type="GeneID" id="68857437"/>
<protein>
    <submittedName>
        <fullName evidence="3">Mannose-1-phosphate guanylyltransferase fused tocupin domain</fullName>
    </submittedName>
</protein>
<accession>A0A897NQ32</accession>
<name>A0A897NQ32_9EURY</name>
<proteinExistence type="predicted"/>
<dbReference type="InterPro" id="IPR029044">
    <property type="entry name" value="Nucleotide-diphossugar_trans"/>
</dbReference>
<dbReference type="CDD" id="cd02509">
    <property type="entry name" value="GDP-M1P_Guanylyltransferase"/>
    <property type="match status" value="1"/>
</dbReference>
<gene>
    <name evidence="3" type="primary">manC</name>
    <name evidence="3" type="ORF">HSEST_0797</name>
</gene>
<dbReference type="Pfam" id="PF00483">
    <property type="entry name" value="NTP_transferase"/>
    <property type="match status" value="1"/>
</dbReference>
<feature type="domain" description="MannoseP isomerase/GMP-like beta-helix" evidence="2">
    <location>
        <begin position="273"/>
        <end position="326"/>
    </location>
</feature>
<dbReference type="SUPFAM" id="SSF159283">
    <property type="entry name" value="Guanosine diphospho-D-mannose pyrophosphorylase/mannose-6-phosphate isomerase linker domain"/>
    <property type="match status" value="1"/>
</dbReference>
<evidence type="ECO:0000313" key="3">
    <source>
        <dbReference type="EMBL" id="QSG14341.1"/>
    </source>
</evidence>
<dbReference type="GO" id="GO:0004475">
    <property type="term" value="F:mannose-1-phosphate guanylyltransferase (GTP) activity"/>
    <property type="evidence" value="ECO:0007669"/>
    <property type="project" value="InterPro"/>
</dbReference>
<reference evidence="3 4" key="1">
    <citation type="submission" date="2020-11" db="EMBL/GenBank/DDBJ databases">
        <title>Carbohydrate-dependent, anaerobic sulfur respiration: A novel catabolism in halophilic archaea.</title>
        <authorList>
            <person name="Sorokin D.Y."/>
            <person name="Messina E."/>
            <person name="Smedile F."/>
            <person name="La Cono V."/>
            <person name="Hallsworth J.E."/>
            <person name="Yakimov M.M."/>
        </authorList>
    </citation>
    <scope>NUCLEOTIDE SEQUENCE [LARGE SCALE GENOMIC DNA]</scope>
    <source>
        <strain evidence="3 4">HSR-Est</strain>
    </source>
</reference>
<organism evidence="3 4">
    <name type="scientific">Halapricum desulfuricans</name>
    <dbReference type="NCBI Taxonomy" id="2841257"/>
    <lineage>
        <taxon>Archaea</taxon>
        <taxon>Methanobacteriati</taxon>
        <taxon>Methanobacteriota</taxon>
        <taxon>Stenosarchaea group</taxon>
        <taxon>Halobacteria</taxon>
        <taxon>Halobacteriales</taxon>
        <taxon>Haloarculaceae</taxon>
        <taxon>Halapricum</taxon>
    </lineage>
</organism>
<dbReference type="AlphaFoldDB" id="A0A897NQ32"/>
<dbReference type="PANTHER" id="PTHR46390:SF1">
    <property type="entry name" value="MANNOSE-1-PHOSPHATE GUANYLYLTRANSFERASE"/>
    <property type="match status" value="1"/>
</dbReference>
<dbReference type="Proteomes" id="UP000663292">
    <property type="component" value="Chromosome"/>
</dbReference>
<sequence length="332" mass="36093">MDRPIAAVVLAGGTGTRLYPATRGDRPKQFLSFGDEQSMLEATVERAGFADRVYVLTRPSFAADVEELVPSATVLTEPAPKDTGPALAYAAHRVREELGPCAMLALPSDHRITGEFEPTARRACRVATDTERLVTIGVEPDRPATGYGYIEPGPDRDEFYEVTSFTEKPDRETAERYRKRGYYWNSGTFAWTPDAFLDAAGDTELEPLVDALDGGDPQRGFEAVPSISVDYAVLESAPNVAVVPAEYGWDDLGSWDALARVLEPDDDGNVTLGESLTLDASNNVIATDGHVSAVGVEDLVIASFDDRTLVVDKDDAQRVREVVDQLRTDGTF</sequence>
<evidence type="ECO:0000313" key="4">
    <source>
        <dbReference type="Proteomes" id="UP000663292"/>
    </source>
</evidence>
<dbReference type="Pfam" id="PF22640">
    <property type="entry name" value="ManC_GMP_beta-helix"/>
    <property type="match status" value="1"/>
</dbReference>
<feature type="domain" description="Nucleotidyl transferase" evidence="1">
    <location>
        <begin position="7"/>
        <end position="261"/>
    </location>
</feature>
<keyword evidence="3" id="KW-0548">Nucleotidyltransferase</keyword>
<dbReference type="PANTHER" id="PTHR46390">
    <property type="entry name" value="MANNOSE-1-PHOSPHATE GUANYLYLTRANSFERASE"/>
    <property type="match status" value="1"/>
</dbReference>
<dbReference type="GO" id="GO:0009298">
    <property type="term" value="P:GDP-mannose biosynthetic process"/>
    <property type="evidence" value="ECO:0007669"/>
    <property type="project" value="TreeGrafter"/>
</dbReference>
<keyword evidence="4" id="KW-1185">Reference proteome</keyword>
<dbReference type="SUPFAM" id="SSF53448">
    <property type="entry name" value="Nucleotide-diphospho-sugar transferases"/>
    <property type="match status" value="1"/>
</dbReference>
<keyword evidence="3" id="KW-0808">Transferase</keyword>
<dbReference type="EMBL" id="CP064791">
    <property type="protein sequence ID" value="QSG14341.1"/>
    <property type="molecule type" value="Genomic_DNA"/>
</dbReference>
<dbReference type="InterPro" id="IPR049577">
    <property type="entry name" value="GMPP_N"/>
</dbReference>
<dbReference type="Gene3D" id="3.90.550.10">
    <property type="entry name" value="Spore Coat Polysaccharide Biosynthesis Protein SpsA, Chain A"/>
    <property type="match status" value="1"/>
</dbReference>